<evidence type="ECO:0000313" key="3">
    <source>
        <dbReference type="Proteomes" id="UP000005239"/>
    </source>
</evidence>
<name>A0A2A6D2E2_PRIPA</name>
<dbReference type="InterPro" id="IPR004151">
    <property type="entry name" value="7TM_GPCR_serpentine_rcpt_Sre"/>
</dbReference>
<accession>A0A2A6D2E2</accession>
<keyword evidence="3" id="KW-1185">Reference proteome</keyword>
<gene>
    <name evidence="2" type="primary">WBGene00110285</name>
</gene>
<reference evidence="2" key="2">
    <citation type="submission" date="2022-06" db="UniProtKB">
        <authorList>
            <consortium name="EnsemblMetazoa"/>
        </authorList>
    </citation>
    <scope>IDENTIFICATION</scope>
    <source>
        <strain evidence="2">PS312</strain>
    </source>
</reference>
<comment type="similarity">
    <text evidence="1">Belongs to the nematode receptor-like protein sre family.</text>
</comment>
<dbReference type="EnsemblMetazoa" id="PPA20731.1">
    <property type="protein sequence ID" value="PPA20731.1"/>
    <property type="gene ID" value="WBGene00110285"/>
</dbReference>
<protein>
    <submittedName>
        <fullName evidence="2">G protein-coupled receptor</fullName>
    </submittedName>
</protein>
<dbReference type="GO" id="GO:0016020">
    <property type="term" value="C:membrane"/>
    <property type="evidence" value="ECO:0007669"/>
    <property type="project" value="InterPro"/>
</dbReference>
<accession>A0A8R1YHQ0</accession>
<reference evidence="3" key="1">
    <citation type="journal article" date="2008" name="Nat. Genet.">
        <title>The Pristionchus pacificus genome provides a unique perspective on nematode lifestyle and parasitism.</title>
        <authorList>
            <person name="Dieterich C."/>
            <person name="Clifton S.W."/>
            <person name="Schuster L.N."/>
            <person name="Chinwalla A."/>
            <person name="Delehaunty K."/>
            <person name="Dinkelacker I."/>
            <person name="Fulton L."/>
            <person name="Fulton R."/>
            <person name="Godfrey J."/>
            <person name="Minx P."/>
            <person name="Mitreva M."/>
            <person name="Roeseler W."/>
            <person name="Tian H."/>
            <person name="Witte H."/>
            <person name="Yang S.P."/>
            <person name="Wilson R.K."/>
            <person name="Sommer R.J."/>
        </authorList>
    </citation>
    <scope>NUCLEOTIDE SEQUENCE [LARGE SCALE GENOMIC DNA]</scope>
    <source>
        <strain evidence="3">PS312</strain>
    </source>
</reference>
<dbReference type="PANTHER" id="PTHR23128">
    <property type="entry name" value="SERPENTINE RECEPTOR, CLASS E (EPSILON)-RELATED"/>
    <property type="match status" value="1"/>
</dbReference>
<organism evidence="2 3">
    <name type="scientific">Pristionchus pacificus</name>
    <name type="common">Parasitic nematode worm</name>
    <dbReference type="NCBI Taxonomy" id="54126"/>
    <lineage>
        <taxon>Eukaryota</taxon>
        <taxon>Metazoa</taxon>
        <taxon>Ecdysozoa</taxon>
        <taxon>Nematoda</taxon>
        <taxon>Chromadorea</taxon>
        <taxon>Rhabditida</taxon>
        <taxon>Rhabditina</taxon>
        <taxon>Diplogasteromorpha</taxon>
        <taxon>Diplogasteroidea</taxon>
        <taxon>Neodiplogasteridae</taxon>
        <taxon>Pristionchus</taxon>
    </lineage>
</organism>
<evidence type="ECO:0000256" key="1">
    <source>
        <dbReference type="ARBA" id="ARBA00006803"/>
    </source>
</evidence>
<dbReference type="GO" id="GO:0007606">
    <property type="term" value="P:sensory perception of chemical stimulus"/>
    <property type="evidence" value="ECO:0007669"/>
    <property type="project" value="InterPro"/>
</dbReference>
<sequence>MYYGCDGNTTDHACRFIAIYTDLTVVETPERKTFFIMMNIIEAIAHIVATFVVTLSMDTVRNCARFHPNIVRIFIFFISHSYVYSSSRFVIFFFQNGIVEIEGFGAISYYFLLFFSFLRMYHLFTCVFIFSAFCFERLLATIDMEEYEHRRDPTVSIVALSAVVAISTALGLDATCADVVLSLKVKLTIVVVVTVGSGVASLVLHSHNLRVRRAMEQHPHRYRLSTRFQIVENCRAFQLLRNVAVVTTTGISLASVGLIYSSIILTSLSCASIAGAIFDTLNAIVYTTVIVMCCFSQAFWRDEFKAKLGLTNICNRTVVQPSSNSESTQESHFAGLAKAWEAKNRPDELKKY</sequence>
<proteinExistence type="inferred from homology"/>
<dbReference type="AlphaFoldDB" id="A0A2A6D2E2"/>
<dbReference type="Pfam" id="PF03125">
    <property type="entry name" value="Sre"/>
    <property type="match status" value="1"/>
</dbReference>
<dbReference type="Proteomes" id="UP000005239">
    <property type="component" value="Unassembled WGS sequence"/>
</dbReference>
<dbReference type="PANTHER" id="PTHR23128:SF132">
    <property type="entry name" value="SERPENTINE RECEPTOR, CLASS E (EPSILON)-RELATED"/>
    <property type="match status" value="1"/>
</dbReference>
<evidence type="ECO:0000313" key="2">
    <source>
        <dbReference type="EnsemblMetazoa" id="PPA20731.1"/>
    </source>
</evidence>